<dbReference type="EMBL" id="SKFG01000003">
    <property type="protein sequence ID" value="TCZ79256.1"/>
    <property type="molecule type" value="Genomic_DNA"/>
</dbReference>
<evidence type="ECO:0000313" key="3">
    <source>
        <dbReference type="EMBL" id="TCZ79256.1"/>
    </source>
</evidence>
<dbReference type="InterPro" id="IPR052048">
    <property type="entry name" value="ST_Response_Regulator"/>
</dbReference>
<comment type="caution">
    <text evidence="3">The sequence shown here is derived from an EMBL/GenBank/DDBJ whole genome shotgun (WGS) entry which is preliminary data.</text>
</comment>
<protein>
    <submittedName>
        <fullName evidence="3">Response regulator</fullName>
    </submittedName>
</protein>
<evidence type="ECO:0000313" key="4">
    <source>
        <dbReference type="Proteomes" id="UP000295418"/>
    </source>
</evidence>
<dbReference type="Proteomes" id="UP000295418">
    <property type="component" value="Unassembled WGS sequence"/>
</dbReference>
<dbReference type="CDD" id="cd17542">
    <property type="entry name" value="REC_CheY"/>
    <property type="match status" value="1"/>
</dbReference>
<dbReference type="InterPro" id="IPR001789">
    <property type="entry name" value="Sig_transdc_resp-reg_receiver"/>
</dbReference>
<dbReference type="GO" id="GO:0000160">
    <property type="term" value="P:phosphorelay signal transduction system"/>
    <property type="evidence" value="ECO:0007669"/>
    <property type="project" value="InterPro"/>
</dbReference>
<dbReference type="OrthoDB" id="1769137at2"/>
<accession>A0A4R4EGQ0</accession>
<proteinExistence type="predicted"/>
<dbReference type="Gene3D" id="3.40.50.2300">
    <property type="match status" value="1"/>
</dbReference>
<dbReference type="PANTHER" id="PTHR43228:SF1">
    <property type="entry name" value="TWO-COMPONENT RESPONSE REGULATOR ARR22"/>
    <property type="match status" value="1"/>
</dbReference>
<reference evidence="3 4" key="1">
    <citation type="submission" date="2019-03" db="EMBL/GenBank/DDBJ databases">
        <authorList>
            <person name="Kim M.K.M."/>
        </authorList>
    </citation>
    <scope>NUCLEOTIDE SEQUENCE [LARGE SCALE GENOMIC DNA]</scope>
    <source>
        <strain evidence="3 4">18JY21-1</strain>
    </source>
</reference>
<dbReference type="PROSITE" id="PS50110">
    <property type="entry name" value="RESPONSE_REGULATORY"/>
    <property type="match status" value="1"/>
</dbReference>
<dbReference type="PANTHER" id="PTHR43228">
    <property type="entry name" value="TWO-COMPONENT RESPONSE REGULATOR"/>
    <property type="match status" value="1"/>
</dbReference>
<organism evidence="3 4">
    <name type="scientific">Paenibacillus albiflavus</name>
    <dbReference type="NCBI Taxonomy" id="2545760"/>
    <lineage>
        <taxon>Bacteria</taxon>
        <taxon>Bacillati</taxon>
        <taxon>Bacillota</taxon>
        <taxon>Bacilli</taxon>
        <taxon>Bacillales</taxon>
        <taxon>Paenibacillaceae</taxon>
        <taxon>Paenibacillus</taxon>
    </lineage>
</organism>
<dbReference type="InterPro" id="IPR011006">
    <property type="entry name" value="CheY-like_superfamily"/>
</dbReference>
<feature type="domain" description="Response regulatory" evidence="2">
    <location>
        <begin position="5"/>
        <end position="120"/>
    </location>
</feature>
<sequence>MSTIKAMVVDDAAFMRLMIRNILEASGHQVIAEASNGKQAVELYKQHRPDLVTMDITMPEMDGIQAVKRIKQFDSSAKIIMCSALGQREFVLDAIFHGASDFIVKPINKDRVLEAVRNLFASPLNQLAK</sequence>
<gene>
    <name evidence="3" type="ORF">E0485_05135</name>
</gene>
<dbReference type="SUPFAM" id="SSF52172">
    <property type="entry name" value="CheY-like"/>
    <property type="match status" value="1"/>
</dbReference>
<dbReference type="Pfam" id="PF00072">
    <property type="entry name" value="Response_reg"/>
    <property type="match status" value="1"/>
</dbReference>
<dbReference type="RefSeq" id="WP_132416913.1">
    <property type="nucleotide sequence ID" value="NZ_SKFG01000003.1"/>
</dbReference>
<evidence type="ECO:0000259" key="2">
    <source>
        <dbReference type="PROSITE" id="PS50110"/>
    </source>
</evidence>
<evidence type="ECO:0000256" key="1">
    <source>
        <dbReference type="PROSITE-ProRule" id="PRU00169"/>
    </source>
</evidence>
<dbReference type="SMART" id="SM00448">
    <property type="entry name" value="REC"/>
    <property type="match status" value="1"/>
</dbReference>
<keyword evidence="1" id="KW-0597">Phosphoprotein</keyword>
<name>A0A4R4EGQ0_9BACL</name>
<feature type="modified residue" description="4-aspartylphosphate" evidence="1">
    <location>
        <position position="55"/>
    </location>
</feature>
<keyword evidence="4" id="KW-1185">Reference proteome</keyword>
<dbReference type="AlphaFoldDB" id="A0A4R4EGQ0"/>